<keyword evidence="2" id="KW-0732">Signal</keyword>
<evidence type="ECO:0000313" key="3">
    <source>
        <dbReference type="EMBL" id="KAB8295710.1"/>
    </source>
</evidence>
<accession>A0A6A2VTM1</accession>
<name>A0A6A2VTM1_9BIFI</name>
<feature type="region of interest" description="Disordered" evidence="1">
    <location>
        <begin position="29"/>
        <end position="48"/>
    </location>
</feature>
<dbReference type="OrthoDB" id="3230671at2"/>
<dbReference type="Proteomes" id="UP000440041">
    <property type="component" value="Unassembled WGS sequence"/>
</dbReference>
<feature type="signal peptide" evidence="2">
    <location>
        <begin position="1"/>
        <end position="28"/>
    </location>
</feature>
<dbReference type="AlphaFoldDB" id="A0A6A2VTM1"/>
<proteinExistence type="predicted"/>
<dbReference type="PROSITE" id="PS51257">
    <property type="entry name" value="PROKAR_LIPOPROTEIN"/>
    <property type="match status" value="1"/>
</dbReference>
<evidence type="ECO:0000256" key="1">
    <source>
        <dbReference type="SAM" id="MobiDB-lite"/>
    </source>
</evidence>
<evidence type="ECO:0000256" key="2">
    <source>
        <dbReference type="SAM" id="SignalP"/>
    </source>
</evidence>
<evidence type="ECO:0008006" key="5">
    <source>
        <dbReference type="Google" id="ProtNLM"/>
    </source>
</evidence>
<comment type="caution">
    <text evidence="3">The sequence shown here is derived from an EMBL/GenBank/DDBJ whole genome shotgun (WGS) entry which is preliminary data.</text>
</comment>
<dbReference type="RefSeq" id="WP_152356113.1">
    <property type="nucleotide sequence ID" value="NZ_JBHLXF010000008.1"/>
</dbReference>
<dbReference type="EMBL" id="WBSO01000014">
    <property type="protein sequence ID" value="KAB8295710.1"/>
    <property type="molecule type" value="Genomic_DNA"/>
</dbReference>
<organism evidence="3 4">
    <name type="scientific">Bifidobacterium apri</name>
    <dbReference type="NCBI Taxonomy" id="1769423"/>
    <lineage>
        <taxon>Bacteria</taxon>
        <taxon>Bacillati</taxon>
        <taxon>Actinomycetota</taxon>
        <taxon>Actinomycetes</taxon>
        <taxon>Bifidobacteriales</taxon>
        <taxon>Bifidobacteriaceae</taxon>
        <taxon>Bifidobacterium</taxon>
    </lineage>
</organism>
<protein>
    <recommendedName>
        <fullName evidence="5">Lipoprotein</fullName>
    </recommendedName>
</protein>
<feature type="compositionally biased region" description="Low complexity" evidence="1">
    <location>
        <begin position="29"/>
        <end position="43"/>
    </location>
</feature>
<feature type="chain" id="PRO_5038414893" description="Lipoprotein" evidence="2">
    <location>
        <begin position="29"/>
        <end position="234"/>
    </location>
</feature>
<reference evidence="3 4" key="1">
    <citation type="submission" date="2019-09" db="EMBL/GenBank/DDBJ databases">
        <title>Characterization of the phylogenetic diversity of two novel species belonging to the genus Bifidobacterium: Bifidobacterium cebidarum sp. nov. and Bifidobacterium leontopitheci sp. nov.</title>
        <authorList>
            <person name="Lugli G.A."/>
            <person name="Duranti S."/>
            <person name="Milani C."/>
            <person name="Turroni F."/>
            <person name="Ventura M."/>
        </authorList>
    </citation>
    <scope>NUCLEOTIDE SEQUENCE [LARGE SCALE GENOMIC DNA]</scope>
    <source>
        <strain evidence="3 4">DSM 100238</strain>
    </source>
</reference>
<evidence type="ECO:0000313" key="4">
    <source>
        <dbReference type="Proteomes" id="UP000440041"/>
    </source>
</evidence>
<gene>
    <name evidence="3" type="ORF">DSM100238_1574</name>
</gene>
<keyword evidence="4" id="KW-1185">Reference proteome</keyword>
<sequence length="234" mass="25596">MRDKRHEITGILAVVTCCVMLLSSCSHPGSPHTSVSSESPSASQTGARLASSLKAYAQSILDADKQSQKMDDEQRNVVEKAAKGDGTVSRADYEQAWANYKQCIVSRGWTSPNLREADGLYAEPPINAENMTEAQMTKLSQDTDYCARTYVVDVDQLYRTQVANPTLSTANVQLIVKCLVANGVVSSDYTAEEFQKDSSGLDFSDSKVQSCLIKYGYHAVDGTKEKDSLWKPMG</sequence>